<feature type="compositionally biased region" description="Polar residues" evidence="6">
    <location>
        <begin position="131"/>
        <end position="155"/>
    </location>
</feature>
<evidence type="ECO:0000313" key="9">
    <source>
        <dbReference type="WBParaSite" id="Pan_g5701.t2"/>
    </source>
</evidence>
<dbReference type="GO" id="GO:0008270">
    <property type="term" value="F:zinc ion binding"/>
    <property type="evidence" value="ECO:0007669"/>
    <property type="project" value="UniProtKB-KW"/>
</dbReference>
<evidence type="ECO:0000256" key="6">
    <source>
        <dbReference type="SAM" id="MobiDB-lite"/>
    </source>
</evidence>
<dbReference type="WBParaSite" id="Pan_g5701.t2">
    <property type="protein sequence ID" value="Pan_g5701.t2"/>
    <property type="gene ID" value="Pan_g5701"/>
</dbReference>
<dbReference type="InterPro" id="IPR019786">
    <property type="entry name" value="Zinc_finger_PHD-type_CS"/>
</dbReference>
<feature type="compositionally biased region" description="Basic and acidic residues" evidence="6">
    <location>
        <begin position="159"/>
        <end position="169"/>
    </location>
</feature>
<dbReference type="AlphaFoldDB" id="A0A7E4W0Z6"/>
<keyword evidence="4" id="KW-0238">DNA-binding</keyword>
<evidence type="ECO:0000256" key="1">
    <source>
        <dbReference type="ARBA" id="ARBA00022723"/>
    </source>
</evidence>
<feature type="region of interest" description="Disordered" evidence="6">
    <location>
        <begin position="219"/>
        <end position="257"/>
    </location>
</feature>
<evidence type="ECO:0000256" key="4">
    <source>
        <dbReference type="ARBA" id="ARBA00023125"/>
    </source>
</evidence>
<dbReference type="InterPro" id="IPR013083">
    <property type="entry name" value="Znf_RING/FYVE/PHD"/>
</dbReference>
<dbReference type="SMART" id="SM00249">
    <property type="entry name" value="PHD"/>
    <property type="match status" value="1"/>
</dbReference>
<protein>
    <submittedName>
        <fullName evidence="9">CXXC-type domain-containing protein</fullName>
    </submittedName>
</protein>
<evidence type="ECO:0000256" key="2">
    <source>
        <dbReference type="ARBA" id="ARBA00022771"/>
    </source>
</evidence>
<accession>A0A7E4W0Z6</accession>
<evidence type="ECO:0000313" key="8">
    <source>
        <dbReference type="Proteomes" id="UP000492821"/>
    </source>
</evidence>
<organism evidence="8 9">
    <name type="scientific">Panagrellus redivivus</name>
    <name type="common">Microworm</name>
    <dbReference type="NCBI Taxonomy" id="6233"/>
    <lineage>
        <taxon>Eukaryota</taxon>
        <taxon>Metazoa</taxon>
        <taxon>Ecdysozoa</taxon>
        <taxon>Nematoda</taxon>
        <taxon>Chromadorea</taxon>
        <taxon>Rhabditida</taxon>
        <taxon>Tylenchina</taxon>
        <taxon>Panagrolaimomorpha</taxon>
        <taxon>Panagrolaimoidea</taxon>
        <taxon>Panagrolaimidae</taxon>
        <taxon>Panagrellus</taxon>
    </lineage>
</organism>
<dbReference type="InterPro" id="IPR011011">
    <property type="entry name" value="Znf_FYVE_PHD"/>
</dbReference>
<dbReference type="InterPro" id="IPR002857">
    <property type="entry name" value="Znf_CXXC"/>
</dbReference>
<dbReference type="PROSITE" id="PS51058">
    <property type="entry name" value="ZF_CXXC"/>
    <property type="match status" value="1"/>
</dbReference>
<reference evidence="8" key="1">
    <citation type="journal article" date="2013" name="Genetics">
        <title>The draft genome and transcriptome of Panagrellus redivivus are shaped by the harsh demands of a free-living lifestyle.</title>
        <authorList>
            <person name="Srinivasan J."/>
            <person name="Dillman A.R."/>
            <person name="Macchietto M.G."/>
            <person name="Heikkinen L."/>
            <person name="Lakso M."/>
            <person name="Fracchia K.M."/>
            <person name="Antoshechkin I."/>
            <person name="Mortazavi A."/>
            <person name="Wong G."/>
            <person name="Sternberg P.W."/>
        </authorList>
    </citation>
    <scope>NUCLEOTIDE SEQUENCE [LARGE SCALE GENOMIC DNA]</scope>
    <source>
        <strain evidence="8">MT8872</strain>
    </source>
</reference>
<dbReference type="GO" id="GO:0003677">
    <property type="term" value="F:DNA binding"/>
    <property type="evidence" value="ECO:0007669"/>
    <property type="project" value="UniProtKB-KW"/>
</dbReference>
<keyword evidence="1" id="KW-0479">Metal-binding</keyword>
<dbReference type="PROSITE" id="PS01359">
    <property type="entry name" value="ZF_PHD_1"/>
    <property type="match status" value="1"/>
</dbReference>
<name>A0A7E4W0Z6_PANRE</name>
<dbReference type="Gene3D" id="3.30.40.10">
    <property type="entry name" value="Zinc/RING finger domain, C3HC4 (zinc finger)"/>
    <property type="match status" value="1"/>
</dbReference>
<proteinExistence type="predicted"/>
<dbReference type="InterPro" id="IPR001965">
    <property type="entry name" value="Znf_PHD"/>
</dbReference>
<feature type="domain" description="CXXC-type" evidence="7">
    <location>
        <begin position="64"/>
        <end position="101"/>
    </location>
</feature>
<feature type="compositionally biased region" description="Polar residues" evidence="6">
    <location>
        <begin position="247"/>
        <end position="257"/>
    </location>
</feature>
<keyword evidence="8" id="KW-1185">Reference proteome</keyword>
<reference evidence="9" key="2">
    <citation type="submission" date="2020-10" db="UniProtKB">
        <authorList>
            <consortium name="WormBaseParasite"/>
        </authorList>
    </citation>
    <scope>IDENTIFICATION</scope>
</reference>
<keyword evidence="2 5" id="KW-0863">Zinc-finger</keyword>
<evidence type="ECO:0000256" key="3">
    <source>
        <dbReference type="ARBA" id="ARBA00022833"/>
    </source>
</evidence>
<evidence type="ECO:0000259" key="7">
    <source>
        <dbReference type="PROSITE" id="PS51058"/>
    </source>
</evidence>
<dbReference type="SUPFAM" id="SSF57903">
    <property type="entry name" value="FYVE/PHD zinc finger"/>
    <property type="match status" value="1"/>
</dbReference>
<feature type="compositionally biased region" description="Basic and acidic residues" evidence="6">
    <location>
        <begin position="228"/>
        <end position="241"/>
    </location>
</feature>
<dbReference type="Proteomes" id="UP000492821">
    <property type="component" value="Unassembled WGS sequence"/>
</dbReference>
<feature type="region of interest" description="Disordered" evidence="6">
    <location>
        <begin position="131"/>
        <end position="185"/>
    </location>
</feature>
<evidence type="ECO:0000256" key="5">
    <source>
        <dbReference type="PROSITE-ProRule" id="PRU00509"/>
    </source>
</evidence>
<sequence>MQPSILKTRRSKDVCVCGNRRRNVTWIKCDYCGQWLHLMCAKLAKPDISKIVKYACDQCFSSSGAITSWRCQECAGCVRTSDCGHCLGCVRKEDCEKRACTEAIVESEKEDTEDEVVSRRKPVTRSIMGTASTSNRYPITSTTKQRASVSLSPTFSEALKAKKSDKHDSSPSTSASPSLDHHFIAPMLPAKPKPKVEYYDKFKLCNPDGCRCIRPVKTADSGDDDEISEKVADESSDKIAVDDENSPQDPNKCRQSTCQSQKLPTSDYCSGICWRKDRKRVNTLTLYGIDYISSLPLQTLEKCRLTGCPNHRLVNSEFCSHDCMVLAAPETPRPIAGNPPVEKISDATVPEPNENIETPSPKPFILNVSDASYFKPVPDDYVPIAEDFILPPAVIKKPRPSPPVRFQPMEDLSPRVEIIFGSKKPKETPTPQSCLILPKKSFTLPAAVTTPKKIPSILPSGDKKAKCFNLLCKNERHGQSRYCSERCLEASCGEIIKAYPSLFFDPMKDPFCLVG</sequence>
<keyword evidence="3" id="KW-0862">Zinc</keyword>